<name>A0A9X1LTI1_9MICO</name>
<proteinExistence type="predicted"/>
<dbReference type="EMBL" id="JAGTTN010000001">
    <property type="protein sequence ID" value="MCC2031759.1"/>
    <property type="molecule type" value="Genomic_DNA"/>
</dbReference>
<dbReference type="GO" id="GO:0005886">
    <property type="term" value="C:plasma membrane"/>
    <property type="evidence" value="ECO:0007669"/>
    <property type="project" value="UniProtKB-SubCell"/>
</dbReference>
<protein>
    <recommendedName>
        <fullName evidence="7">ABC3 transporter permease C-terminal domain-containing protein</fullName>
    </recommendedName>
</protein>
<evidence type="ECO:0000256" key="5">
    <source>
        <dbReference type="ARBA" id="ARBA00023136"/>
    </source>
</evidence>
<feature type="transmembrane region" description="Helical" evidence="6">
    <location>
        <begin position="280"/>
        <end position="301"/>
    </location>
</feature>
<feature type="transmembrane region" description="Helical" evidence="6">
    <location>
        <begin position="711"/>
        <end position="734"/>
    </location>
</feature>
<keyword evidence="3 6" id="KW-0812">Transmembrane</keyword>
<evidence type="ECO:0000256" key="6">
    <source>
        <dbReference type="SAM" id="Phobius"/>
    </source>
</evidence>
<feature type="transmembrane region" description="Helical" evidence="6">
    <location>
        <begin position="162"/>
        <end position="182"/>
    </location>
</feature>
<evidence type="ECO:0000259" key="7">
    <source>
        <dbReference type="Pfam" id="PF02687"/>
    </source>
</evidence>
<feature type="transmembrane region" description="Helical" evidence="6">
    <location>
        <begin position="194"/>
        <end position="215"/>
    </location>
</feature>
<evidence type="ECO:0000256" key="4">
    <source>
        <dbReference type="ARBA" id="ARBA00022989"/>
    </source>
</evidence>
<comment type="caution">
    <text evidence="8">The sequence shown here is derived from an EMBL/GenBank/DDBJ whole genome shotgun (WGS) entry which is preliminary data.</text>
</comment>
<evidence type="ECO:0000313" key="9">
    <source>
        <dbReference type="Proteomes" id="UP001139354"/>
    </source>
</evidence>
<keyword evidence="9" id="KW-1185">Reference proteome</keyword>
<gene>
    <name evidence="8" type="ORF">KEC57_06120</name>
</gene>
<keyword evidence="2" id="KW-1003">Cell membrane</keyword>
<feature type="domain" description="ABC3 transporter permease C-terminal" evidence="7">
    <location>
        <begin position="83"/>
        <end position="180"/>
    </location>
</feature>
<comment type="subcellular location">
    <subcellularLocation>
        <location evidence="1">Cell membrane</location>
        <topology evidence="1">Multi-pass membrane protein</topology>
    </subcellularLocation>
</comment>
<evidence type="ECO:0000256" key="2">
    <source>
        <dbReference type="ARBA" id="ARBA00022475"/>
    </source>
</evidence>
<evidence type="ECO:0000256" key="1">
    <source>
        <dbReference type="ARBA" id="ARBA00004651"/>
    </source>
</evidence>
<evidence type="ECO:0000313" key="8">
    <source>
        <dbReference type="EMBL" id="MCC2031759.1"/>
    </source>
</evidence>
<dbReference type="RefSeq" id="WP_229383628.1">
    <property type="nucleotide sequence ID" value="NZ_JAGTTN010000001.1"/>
</dbReference>
<dbReference type="AlphaFoldDB" id="A0A9X1LTI1"/>
<keyword evidence="5 6" id="KW-0472">Membrane</keyword>
<feature type="transmembrane region" description="Helical" evidence="6">
    <location>
        <begin position="133"/>
        <end position="156"/>
    </location>
</feature>
<dbReference type="Proteomes" id="UP001139354">
    <property type="component" value="Unassembled WGS sequence"/>
</dbReference>
<keyword evidence="4 6" id="KW-1133">Transmembrane helix</keyword>
<dbReference type="Pfam" id="PF02687">
    <property type="entry name" value="FtsX"/>
    <property type="match status" value="1"/>
</dbReference>
<accession>A0A9X1LTI1</accession>
<feature type="transmembrane region" description="Helical" evidence="6">
    <location>
        <begin position="660"/>
        <end position="685"/>
    </location>
</feature>
<feature type="transmembrane region" description="Helical" evidence="6">
    <location>
        <begin position="754"/>
        <end position="778"/>
    </location>
</feature>
<feature type="transmembrane region" description="Helical" evidence="6">
    <location>
        <begin position="21"/>
        <end position="46"/>
    </location>
</feature>
<dbReference type="InterPro" id="IPR003838">
    <property type="entry name" value="ABC3_permease_C"/>
</dbReference>
<sequence length="795" mass="78638">MPDRRTPSSWRLLRIRAGARSGLLASAAATVSVAVVTVCVVLAWLARAVDAAGDASPPGASAEEVADQVDAGTAALASAAPALVLLVAILAATAIAQLARLIAAAREHETATIRARGFSRTQAWTTDAAEGGLVALAGVVAGLLLATAVTAVVGAAPSDALVQWPWAGATGVLLAATFTIAIRRGEARRTATRGARVTTAALVIVVLLASALVIWQLPLARGAGFDPIVAIAPAVVLMAGALVALALFGSAAVAWSRPAAAGAALEPGYPARQVARRIPIYAVAVLLVALTVAQAVFASAYSATWTAMTTDSAAVRAGADLRVDTAPQSVTPDDVAVAASVEGVDAAAPALVAPVEIGSSDAQLVAVPSSAIDSVVSSAGGLIDKDALRASASAEGEGEGEVVVSDPVPLDEAVTRLRVRADLVSPSGGVVTDVRVVALLFDATGAPARIALDGDPLVDDDGTATLVGEAVLPGGTAPWRLFAIVAGTGPILSNRSVSVTLAEVEAVGQGPLDIGGEVLLEGGNAEEVLWLADGGARAGGAATPVEAVVTGTLASRLGVGVGDPLEFRYAGTGRRGAAVISSLVDAIAGATASVSLFVPMETLLTSQLQLGTSIVAPDSVWAAGSESAADGLSAALGDRPVITSAPGVAASVVGALVPGWWIATAGSAVLSLIAAFAIVQTLAIARRRELGVLRALGVTAGRQARMRAAELGGVFATAIVLGAASGGFVSWLIVPELVRAVTPGILSLAGGVTVVWVPLLLAVAGLALGLVAIVAVAATGVGRAARAATVGEESR</sequence>
<feature type="transmembrane region" description="Helical" evidence="6">
    <location>
        <begin position="227"/>
        <end position="248"/>
    </location>
</feature>
<evidence type="ECO:0000256" key="3">
    <source>
        <dbReference type="ARBA" id="ARBA00022692"/>
    </source>
</evidence>
<feature type="transmembrane region" description="Helical" evidence="6">
    <location>
        <begin position="74"/>
        <end position="96"/>
    </location>
</feature>
<reference evidence="8" key="1">
    <citation type="submission" date="2021-04" db="EMBL/GenBank/DDBJ databases">
        <title>Microbacterium tenobrionis sp. nov. and Microbacterium allomyrinae sp. nov., isolated from larvae of Tenobrio molitor and Allomyrina dichotoma, respectively.</title>
        <authorList>
            <person name="Lee S.D."/>
        </authorList>
    </citation>
    <scope>NUCLEOTIDE SEQUENCE</scope>
    <source>
        <strain evidence="8">BWT-G7</strain>
    </source>
</reference>
<organism evidence="8 9">
    <name type="scientific">Microbacterium allomyrinae</name>
    <dbReference type="NCBI Taxonomy" id="2830666"/>
    <lineage>
        <taxon>Bacteria</taxon>
        <taxon>Bacillati</taxon>
        <taxon>Actinomycetota</taxon>
        <taxon>Actinomycetes</taxon>
        <taxon>Micrococcales</taxon>
        <taxon>Microbacteriaceae</taxon>
        <taxon>Microbacterium</taxon>
    </lineage>
</organism>